<dbReference type="EMBL" id="JBHMBE010000002">
    <property type="protein sequence ID" value="MFB9644985.1"/>
    <property type="molecule type" value="Genomic_DNA"/>
</dbReference>
<keyword evidence="1" id="KW-0472">Membrane</keyword>
<evidence type="ECO:0000313" key="3">
    <source>
        <dbReference type="Proteomes" id="UP001589611"/>
    </source>
</evidence>
<feature type="transmembrane region" description="Helical" evidence="1">
    <location>
        <begin position="63"/>
        <end position="85"/>
    </location>
</feature>
<dbReference type="Proteomes" id="UP001589611">
    <property type="component" value="Unassembled WGS sequence"/>
</dbReference>
<protein>
    <submittedName>
        <fullName evidence="2">Uncharacterized protein</fullName>
    </submittedName>
</protein>
<evidence type="ECO:0000256" key="1">
    <source>
        <dbReference type="SAM" id="Phobius"/>
    </source>
</evidence>
<accession>A0ABV5SXA2</accession>
<proteinExistence type="predicted"/>
<sequence>MTRSDFAVGIPIGLVAFYGLSLASAFWVARLAPLDYLWSLLLTAAICCALGIVVGLRAGSPIVASSAMVILVVMGLILGSNANLFAAPLPADFVQLFLHGARSPLVIGATVLIGAAGIVRVLTDMRQHAQRAPSTHSKK</sequence>
<dbReference type="RefSeq" id="WP_344713830.1">
    <property type="nucleotide sequence ID" value="NZ_BAAAWH010000001.1"/>
</dbReference>
<comment type="caution">
    <text evidence="2">The sequence shown here is derived from an EMBL/GenBank/DDBJ whole genome shotgun (WGS) entry which is preliminary data.</text>
</comment>
<organism evidence="2 3">
    <name type="scientific">Microbacterium terregens</name>
    <dbReference type="NCBI Taxonomy" id="69363"/>
    <lineage>
        <taxon>Bacteria</taxon>
        <taxon>Bacillati</taxon>
        <taxon>Actinomycetota</taxon>
        <taxon>Actinomycetes</taxon>
        <taxon>Micrococcales</taxon>
        <taxon>Microbacteriaceae</taxon>
        <taxon>Microbacterium</taxon>
    </lineage>
</organism>
<feature type="transmembrane region" description="Helical" evidence="1">
    <location>
        <begin position="105"/>
        <end position="123"/>
    </location>
</feature>
<gene>
    <name evidence="2" type="ORF">ACFFPJ_04140</name>
</gene>
<name>A0ABV5SXA2_9MICO</name>
<keyword evidence="1" id="KW-0812">Transmembrane</keyword>
<evidence type="ECO:0000313" key="2">
    <source>
        <dbReference type="EMBL" id="MFB9644985.1"/>
    </source>
</evidence>
<feature type="transmembrane region" description="Helical" evidence="1">
    <location>
        <begin position="7"/>
        <end position="30"/>
    </location>
</feature>
<reference evidence="2 3" key="1">
    <citation type="submission" date="2024-09" db="EMBL/GenBank/DDBJ databases">
        <authorList>
            <person name="Sun Q."/>
            <person name="Mori K."/>
        </authorList>
    </citation>
    <scope>NUCLEOTIDE SEQUENCE [LARGE SCALE GENOMIC DNA]</scope>
    <source>
        <strain evidence="2 3">JCM 1342</strain>
    </source>
</reference>
<feature type="transmembrane region" description="Helical" evidence="1">
    <location>
        <begin position="36"/>
        <end position="56"/>
    </location>
</feature>
<keyword evidence="3" id="KW-1185">Reference proteome</keyword>
<keyword evidence="1" id="KW-1133">Transmembrane helix</keyword>